<evidence type="ECO:0000313" key="1">
    <source>
        <dbReference type="EMBL" id="GAJ24677.1"/>
    </source>
</evidence>
<organism evidence="1">
    <name type="scientific">marine sediment metagenome</name>
    <dbReference type="NCBI Taxonomy" id="412755"/>
    <lineage>
        <taxon>unclassified sequences</taxon>
        <taxon>metagenomes</taxon>
        <taxon>ecological metagenomes</taxon>
    </lineage>
</organism>
<gene>
    <name evidence="1" type="ORF">S12H4_56174</name>
</gene>
<feature type="non-terminal residue" evidence="1">
    <location>
        <position position="43"/>
    </location>
</feature>
<protein>
    <recommendedName>
        <fullName evidence="2">Aspartate transaminase</fullName>
    </recommendedName>
</protein>
<reference evidence="1" key="1">
    <citation type="journal article" date="2014" name="Front. Microbiol.">
        <title>High frequency of phylogenetically diverse reductive dehalogenase-homologous genes in deep subseafloor sedimentary metagenomes.</title>
        <authorList>
            <person name="Kawai M."/>
            <person name="Futagami T."/>
            <person name="Toyoda A."/>
            <person name="Takaki Y."/>
            <person name="Nishi S."/>
            <person name="Hori S."/>
            <person name="Arai W."/>
            <person name="Tsubouchi T."/>
            <person name="Morono Y."/>
            <person name="Uchiyama I."/>
            <person name="Ito T."/>
            <person name="Fujiyama A."/>
            <person name="Inagaki F."/>
            <person name="Takami H."/>
        </authorList>
    </citation>
    <scope>NUCLEOTIDE SEQUENCE</scope>
    <source>
        <strain evidence="1">Expedition CK06-06</strain>
    </source>
</reference>
<dbReference type="AlphaFoldDB" id="X1VU65"/>
<dbReference type="EMBL" id="BARW01036132">
    <property type="protein sequence ID" value="GAJ24677.1"/>
    <property type="molecule type" value="Genomic_DNA"/>
</dbReference>
<sequence>MKISKRAQAVPASATIAVNSRAKELEAQGVDVIRFAAGEPDFD</sequence>
<dbReference type="InterPro" id="IPR015422">
    <property type="entry name" value="PyrdxlP-dep_Trfase_small"/>
</dbReference>
<accession>X1VU65</accession>
<evidence type="ECO:0008006" key="2">
    <source>
        <dbReference type="Google" id="ProtNLM"/>
    </source>
</evidence>
<comment type="caution">
    <text evidence="1">The sequence shown here is derived from an EMBL/GenBank/DDBJ whole genome shotgun (WGS) entry which is preliminary data.</text>
</comment>
<proteinExistence type="predicted"/>
<dbReference type="Gene3D" id="3.90.1150.10">
    <property type="entry name" value="Aspartate Aminotransferase, domain 1"/>
    <property type="match status" value="1"/>
</dbReference>
<name>X1VU65_9ZZZZ</name>